<dbReference type="InterPro" id="IPR036291">
    <property type="entry name" value="NAD(P)-bd_dom_sf"/>
</dbReference>
<evidence type="ECO:0000313" key="6">
    <source>
        <dbReference type="Proteomes" id="UP001589733"/>
    </source>
</evidence>
<dbReference type="InterPro" id="IPR002347">
    <property type="entry name" value="SDR_fam"/>
</dbReference>
<protein>
    <submittedName>
        <fullName evidence="5">SDR family oxidoreductase</fullName>
    </submittedName>
</protein>
<reference evidence="5 6" key="1">
    <citation type="submission" date="2024-09" db="EMBL/GenBank/DDBJ databases">
        <authorList>
            <person name="Sun Q."/>
            <person name="Mori K."/>
        </authorList>
    </citation>
    <scope>NUCLEOTIDE SEQUENCE [LARGE SCALE GENOMIC DNA]</scope>
    <source>
        <strain evidence="5 6">JCM 13503</strain>
    </source>
</reference>
<dbReference type="PROSITE" id="PS00061">
    <property type="entry name" value="ADH_SHORT"/>
    <property type="match status" value="1"/>
</dbReference>
<dbReference type="CDD" id="cd05324">
    <property type="entry name" value="carb_red_PTCR-like_SDR_c"/>
    <property type="match status" value="1"/>
</dbReference>
<evidence type="ECO:0000256" key="2">
    <source>
        <dbReference type="ARBA" id="ARBA00022857"/>
    </source>
</evidence>
<dbReference type="PANTHER" id="PTHR43490:SF99">
    <property type="entry name" value="SHORT-CHAIN DEHYDROGENASE_REDUCTASE"/>
    <property type="match status" value="1"/>
</dbReference>
<evidence type="ECO:0000313" key="5">
    <source>
        <dbReference type="EMBL" id="MFB9991892.1"/>
    </source>
</evidence>
<keyword evidence="6" id="KW-1185">Reference proteome</keyword>
<organism evidence="5 6">
    <name type="scientific">Deinococcus oregonensis</name>
    <dbReference type="NCBI Taxonomy" id="1805970"/>
    <lineage>
        <taxon>Bacteria</taxon>
        <taxon>Thermotogati</taxon>
        <taxon>Deinococcota</taxon>
        <taxon>Deinococci</taxon>
        <taxon>Deinococcales</taxon>
        <taxon>Deinococcaceae</taxon>
        <taxon>Deinococcus</taxon>
    </lineage>
</organism>
<dbReference type="Pfam" id="PF00106">
    <property type="entry name" value="adh_short"/>
    <property type="match status" value="1"/>
</dbReference>
<dbReference type="Proteomes" id="UP001589733">
    <property type="component" value="Unassembled WGS sequence"/>
</dbReference>
<dbReference type="PRINTS" id="PR00081">
    <property type="entry name" value="GDHRDH"/>
</dbReference>
<gene>
    <name evidence="5" type="ORF">ACFFLM_07915</name>
</gene>
<dbReference type="PRINTS" id="PR00080">
    <property type="entry name" value="SDRFAMILY"/>
</dbReference>
<dbReference type="SUPFAM" id="SSF51735">
    <property type="entry name" value="NAD(P)-binding Rossmann-fold domains"/>
    <property type="match status" value="1"/>
</dbReference>
<keyword evidence="3" id="KW-0560">Oxidoreductase</keyword>
<dbReference type="InterPro" id="IPR045313">
    <property type="entry name" value="CBR1-like"/>
</dbReference>
<dbReference type="RefSeq" id="WP_380007782.1">
    <property type="nucleotide sequence ID" value="NZ_JBHLYR010000025.1"/>
</dbReference>
<dbReference type="Gene3D" id="3.40.50.720">
    <property type="entry name" value="NAD(P)-binding Rossmann-like Domain"/>
    <property type="match status" value="1"/>
</dbReference>
<comment type="similarity">
    <text evidence="1 4">Belongs to the short-chain dehydrogenases/reductases (SDR) family.</text>
</comment>
<dbReference type="EMBL" id="JBHLYR010000025">
    <property type="protein sequence ID" value="MFB9991892.1"/>
    <property type="molecule type" value="Genomic_DNA"/>
</dbReference>
<name>A0ABV6AWK9_9DEIO</name>
<accession>A0ABV6AWK9</accession>
<keyword evidence="2" id="KW-0521">NADP</keyword>
<dbReference type="InterPro" id="IPR020904">
    <property type="entry name" value="Sc_DH/Rdtase_CS"/>
</dbReference>
<proteinExistence type="inferred from homology"/>
<evidence type="ECO:0000256" key="3">
    <source>
        <dbReference type="ARBA" id="ARBA00023002"/>
    </source>
</evidence>
<evidence type="ECO:0000256" key="1">
    <source>
        <dbReference type="ARBA" id="ARBA00006484"/>
    </source>
</evidence>
<evidence type="ECO:0000256" key="4">
    <source>
        <dbReference type="RuleBase" id="RU000363"/>
    </source>
</evidence>
<dbReference type="PANTHER" id="PTHR43490">
    <property type="entry name" value="(+)-NEOMENTHOL DEHYDROGENASE"/>
    <property type="match status" value="1"/>
</dbReference>
<sequence>MTNPTTTKRIALITGANKGLGFEIARQLGQQHHTVLVGARDAERGERAAQHLRGEGLDAHFVPLAVTSDASVTAAATLIEERFGRLDVLVNNAGISLDDAPPSQLSFERLIETYDTNVFGVVRVTQALLPLLRRSDRARIVNMGSAMGSLTYTSDPENMRSGILLLAYASSKAALHSVTVQFANELRAEGIKVNVADPGYAPTDLSGGQGFNTIEEGAGPAVRLATLDENGPTATILALEGVIPW</sequence>
<comment type="caution">
    <text evidence="5">The sequence shown here is derived from an EMBL/GenBank/DDBJ whole genome shotgun (WGS) entry which is preliminary data.</text>
</comment>